<accession>A0A1S3JSH5</accession>
<dbReference type="RefSeq" id="XP_013412969.1">
    <property type="nucleotide sequence ID" value="XM_013557515.1"/>
</dbReference>
<evidence type="ECO:0000313" key="2">
    <source>
        <dbReference type="Proteomes" id="UP000085678"/>
    </source>
</evidence>
<dbReference type="InParanoid" id="A0A1S3JSH5"/>
<name>A0A1S3JSH5_LINAN</name>
<dbReference type="GeneID" id="106175485"/>
<keyword evidence="2" id="KW-1185">Reference proteome</keyword>
<evidence type="ECO:0000313" key="3">
    <source>
        <dbReference type="RefSeq" id="XP_013412969.1"/>
    </source>
</evidence>
<keyword evidence="1" id="KW-0732">Signal</keyword>
<organism evidence="2 3">
    <name type="scientific">Lingula anatina</name>
    <name type="common">Brachiopod</name>
    <name type="synonym">Lingula unguis</name>
    <dbReference type="NCBI Taxonomy" id="7574"/>
    <lineage>
        <taxon>Eukaryota</taxon>
        <taxon>Metazoa</taxon>
        <taxon>Spiralia</taxon>
        <taxon>Lophotrochozoa</taxon>
        <taxon>Brachiopoda</taxon>
        <taxon>Linguliformea</taxon>
        <taxon>Lingulata</taxon>
        <taxon>Lingulida</taxon>
        <taxon>Linguloidea</taxon>
        <taxon>Lingulidae</taxon>
        <taxon>Lingula</taxon>
    </lineage>
</organism>
<gene>
    <name evidence="3" type="primary">LOC106175485</name>
</gene>
<dbReference type="KEGG" id="lak:106175485"/>
<dbReference type="Proteomes" id="UP000085678">
    <property type="component" value="Unplaced"/>
</dbReference>
<proteinExistence type="predicted"/>
<sequence>MFKILFVAAVIALAVRPNDADFIGDVKDVFEGIGKGIGDVATDAFNLVKDKVAPAVIGAIGDIGKETLNKVVEVAPDVLSNIATGLITAGATAALGKRGAEAVALDHLRNVYSDYEELTAIRRDLPSLLSHISDFENHPVYQKLSDKGKALFQGLKDAVNNNKVAEFFTESVKNKIVEYAKTLPDALQQKVKAALSGLKDVVSKDLSKYDAWLKNMAAKLKADLTSAEFTSLPQATQDFFVGLEAKAEEGMAATVTYLQAQGPQTVKSVLMSLPESVRPSFMDVFSKLMKLKGIVSQ</sequence>
<feature type="signal peptide" evidence="1">
    <location>
        <begin position="1"/>
        <end position="20"/>
    </location>
</feature>
<dbReference type="AlphaFoldDB" id="A0A1S3JSH5"/>
<protein>
    <submittedName>
        <fullName evidence="3">Uncharacterized protein LOC106175485</fullName>
    </submittedName>
</protein>
<reference evidence="3" key="1">
    <citation type="submission" date="2025-08" db="UniProtKB">
        <authorList>
            <consortium name="RefSeq"/>
        </authorList>
    </citation>
    <scope>IDENTIFICATION</scope>
    <source>
        <tissue evidence="3">Gonads</tissue>
    </source>
</reference>
<evidence type="ECO:0000256" key="1">
    <source>
        <dbReference type="SAM" id="SignalP"/>
    </source>
</evidence>
<feature type="chain" id="PRO_5010248164" evidence="1">
    <location>
        <begin position="21"/>
        <end position="297"/>
    </location>
</feature>